<dbReference type="KEGG" id="rva:Rvan_1434"/>
<protein>
    <submittedName>
        <fullName evidence="2">Transposase IS3/IS911 family protein</fullName>
    </submittedName>
</protein>
<dbReference type="KEGG" id="rva:Rvan_2474"/>
<evidence type="ECO:0000313" key="4">
    <source>
        <dbReference type="EMBL" id="ADP71690.1"/>
    </source>
</evidence>
<proteinExistence type="predicted"/>
<dbReference type="KEGG" id="rva:Rvan_3179"/>
<accession>E3HZI1</accession>
<evidence type="ECO:0000313" key="3">
    <source>
        <dbReference type="EMBL" id="ADP71034.1"/>
    </source>
</evidence>
<dbReference type="Pfam" id="PF01527">
    <property type="entry name" value="HTH_Tnp_1"/>
    <property type="match status" value="1"/>
</dbReference>
<dbReference type="KEGG" id="rva:Rvan_1769"/>
<dbReference type="EMBL" id="CP002292">
    <property type="protein sequence ID" value="ADP72375.1"/>
    <property type="molecule type" value="Genomic_DNA"/>
</dbReference>
<dbReference type="STRING" id="648757.Rvan_1434"/>
<dbReference type="RefSeq" id="WP_013419092.1">
    <property type="nucleotide sequence ID" value="NC_014664.1"/>
</dbReference>
<dbReference type="EMBL" id="CP002292">
    <property type="protein sequence ID" value="ADP71034.1"/>
    <property type="molecule type" value="Genomic_DNA"/>
</dbReference>
<dbReference type="GO" id="GO:0004803">
    <property type="term" value="F:transposase activity"/>
    <property type="evidence" value="ECO:0007669"/>
    <property type="project" value="InterPro"/>
</dbReference>
<sequence length="147" mass="16105">MSNPGRSPITELASCARADTFQRIEVITGVARRRSWPSDVKAAIVQETLEDGVGVSEVARRHGVAASQLFKWRREAGLRSRPPKPEPVTFAPLLIEKKDAPQPEHKEEAPPSGLIELELAGGRARIPVTAGREVILAIIDGLSMRRR</sequence>
<dbReference type="GO" id="GO:0043565">
    <property type="term" value="F:sequence-specific DNA binding"/>
    <property type="evidence" value="ECO:0007669"/>
    <property type="project" value="InterPro"/>
</dbReference>
<dbReference type="InterPro" id="IPR010921">
    <property type="entry name" value="Trp_repressor/repl_initiator"/>
</dbReference>
<evidence type="ECO:0000313" key="6">
    <source>
        <dbReference type="Proteomes" id="UP000001399"/>
    </source>
</evidence>
<dbReference type="SUPFAM" id="SSF48295">
    <property type="entry name" value="TrpR-like"/>
    <property type="match status" value="1"/>
</dbReference>
<dbReference type="EMBL" id="CP002292">
    <property type="protein sequence ID" value="ADP71016.1"/>
    <property type="molecule type" value="Genomic_DNA"/>
</dbReference>
<dbReference type="PANTHER" id="PTHR37936:SF3">
    <property type="entry name" value="TRANSPOSASE INSC FOR INSERTION ELEMENT IS2A-RELATED"/>
    <property type="match status" value="1"/>
</dbReference>
<dbReference type="InterPro" id="IPR002514">
    <property type="entry name" value="Transposase_8"/>
</dbReference>
<dbReference type="OrthoDB" id="9800877at2"/>
<dbReference type="eggNOG" id="COG2963">
    <property type="taxonomic scope" value="Bacteria"/>
</dbReference>
<dbReference type="EMBL" id="CP002292">
    <property type="protein sequence ID" value="ADP71690.1"/>
    <property type="molecule type" value="Genomic_DNA"/>
</dbReference>
<evidence type="ECO:0000313" key="2">
    <source>
        <dbReference type="EMBL" id="ADP71016.1"/>
    </source>
</evidence>
<dbReference type="KEGG" id="rva:Rvan_1792"/>
<evidence type="ECO:0000313" key="1">
    <source>
        <dbReference type="EMBL" id="ADP70690.1"/>
    </source>
</evidence>
<reference evidence="6" key="2">
    <citation type="journal article" date="2011" name="J. Bacteriol.">
        <title>Genome sequences of eight morphologically diverse alphaproteobacteria.</title>
        <authorList>
            <consortium name="US DOE Joint Genome Institute"/>
            <person name="Brown P.J."/>
            <person name="Kysela D.T."/>
            <person name="Buechlein A."/>
            <person name="Hemmerich C."/>
            <person name="Brun Y.V."/>
        </authorList>
    </citation>
    <scope>NUCLEOTIDE SEQUENCE [LARGE SCALE GENOMIC DNA]</scope>
    <source>
        <strain evidence="6">ATCC 17100 / ATH 3.1.1 / DSM 162 / LMG 4299</strain>
    </source>
</reference>
<name>E3HZI1_RHOVT</name>
<organism evidence="2 6">
    <name type="scientific">Rhodomicrobium vannielii (strain ATCC 17100 / DSM 162 / LMG 4299 / NCIMB 10020 / ATH 3.1.1)</name>
    <dbReference type="NCBI Taxonomy" id="648757"/>
    <lineage>
        <taxon>Bacteria</taxon>
        <taxon>Pseudomonadati</taxon>
        <taxon>Pseudomonadota</taxon>
        <taxon>Alphaproteobacteria</taxon>
        <taxon>Hyphomicrobiales</taxon>
        <taxon>Hyphomicrobiaceae</taxon>
        <taxon>Rhodomicrobium</taxon>
    </lineage>
</organism>
<dbReference type="EMBL" id="CP002292">
    <property type="protein sequence ID" value="ADP70690.1"/>
    <property type="molecule type" value="Genomic_DNA"/>
</dbReference>
<dbReference type="GO" id="GO:0006313">
    <property type="term" value="P:DNA transposition"/>
    <property type="evidence" value="ECO:0007669"/>
    <property type="project" value="InterPro"/>
</dbReference>
<dbReference type="NCBIfam" id="NF047595">
    <property type="entry name" value="IS66_ISRel24_TnpA"/>
    <property type="match status" value="1"/>
</dbReference>
<dbReference type="PANTHER" id="PTHR37936">
    <property type="entry name" value="TRANSPOSASE INSC FOR INSERTION ELEMENT IS2A-RELATED"/>
    <property type="match status" value="1"/>
</dbReference>
<evidence type="ECO:0000313" key="5">
    <source>
        <dbReference type="EMBL" id="ADP72375.1"/>
    </source>
</evidence>
<gene>
    <name evidence="1" type="ordered locus">Rvan_1434</name>
    <name evidence="2" type="ordered locus">Rvan_1769</name>
    <name evidence="3" type="ordered locus">Rvan_1792</name>
    <name evidence="4" type="ordered locus">Rvan_2474</name>
    <name evidence="5" type="ordered locus">Rvan_3179</name>
</gene>
<dbReference type="Proteomes" id="UP000001399">
    <property type="component" value="Chromosome"/>
</dbReference>
<keyword evidence="6" id="KW-1185">Reference proteome</keyword>
<dbReference type="AlphaFoldDB" id="E3HZI1"/>
<dbReference type="HOGENOM" id="CLU_113764_1_1_5"/>
<reference evidence="2" key="1">
    <citation type="submission" date="2010-10" db="EMBL/GenBank/DDBJ databases">
        <title>Complete sequence of Rhodomicrobium vannielii ATCC 17100.</title>
        <authorList>
            <consortium name="US DOE Joint Genome Institute"/>
            <person name="Lucas S."/>
            <person name="Copeland A."/>
            <person name="Lapidus A."/>
            <person name="Cheng J.-F."/>
            <person name="Bruce D."/>
            <person name="Goodwin L."/>
            <person name="Pitluck S."/>
            <person name="Chertkov O."/>
            <person name="Zhang Z."/>
            <person name="Detter J.C."/>
            <person name="Han C."/>
            <person name="Tapia R."/>
            <person name="Land M."/>
            <person name="Hauser L."/>
            <person name="Jeffries C."/>
            <person name="Kyrpides N."/>
            <person name="Ivanova N."/>
            <person name="Ovchinnikova G."/>
            <person name="Brown P.J.B."/>
            <person name="Brun Y.V."/>
            <person name="Woyke T."/>
        </authorList>
    </citation>
    <scope>NUCLEOTIDE SEQUENCE</scope>
    <source>
        <strain evidence="2">ATCC 17100</strain>
    </source>
</reference>